<feature type="binding site" evidence="8">
    <location>
        <position position="320"/>
    </location>
    <ligand>
        <name>substrate</name>
    </ligand>
</feature>
<dbReference type="HOGENOM" id="CLU_729353_0_0_9"/>
<proteinExistence type="inferred from homology"/>
<dbReference type="Pfam" id="PF00768">
    <property type="entry name" value="Peptidase_S11"/>
    <property type="match status" value="1"/>
</dbReference>
<evidence type="ECO:0000256" key="2">
    <source>
        <dbReference type="ARBA" id="ARBA00022729"/>
    </source>
</evidence>
<evidence type="ECO:0000256" key="3">
    <source>
        <dbReference type="ARBA" id="ARBA00022801"/>
    </source>
</evidence>
<keyword evidence="6" id="KW-0961">Cell wall biogenesis/degradation</keyword>
<protein>
    <submittedName>
        <fullName evidence="12">Serine-type D-Ala-D-Ala carboxypeptidase</fullName>
        <ecNumber evidence="12">3.4.16.4</ecNumber>
    </submittedName>
</protein>
<keyword evidence="4" id="KW-0133">Cell shape</keyword>
<keyword evidence="12" id="KW-0645">Protease</keyword>
<dbReference type="GO" id="GO:0006508">
    <property type="term" value="P:proteolysis"/>
    <property type="evidence" value="ECO:0007669"/>
    <property type="project" value="InterPro"/>
</dbReference>
<dbReference type="InterPro" id="IPR018044">
    <property type="entry name" value="Peptidase_S11"/>
</dbReference>
<keyword evidence="5" id="KW-0573">Peptidoglycan synthesis</keyword>
<evidence type="ECO:0000256" key="8">
    <source>
        <dbReference type="PIRSR" id="PIRSR618044-2"/>
    </source>
</evidence>
<keyword evidence="12" id="KW-0121">Carboxypeptidase</keyword>
<evidence type="ECO:0000313" key="12">
    <source>
        <dbReference type="EMBL" id="AEB99418.1"/>
    </source>
</evidence>
<dbReference type="KEGG" id="ssg:Selsp_0446"/>
<dbReference type="GO" id="GO:0008360">
    <property type="term" value="P:regulation of cell shape"/>
    <property type="evidence" value="ECO:0007669"/>
    <property type="project" value="UniProtKB-KW"/>
</dbReference>
<comment type="similarity">
    <text evidence="1 9">Belongs to the peptidase S11 family.</text>
</comment>
<feature type="region of interest" description="Disordered" evidence="10">
    <location>
        <begin position="103"/>
        <end position="124"/>
    </location>
</feature>
<sequence length="379" mass="39916">MLGCKDFFSFCGFRPSGVRLLGHRALRRTAAALALSYALTGGVPALAAHAPVAVGERAHDVGQTEVHTEPQHAGSARRTIAFGKPSRKNAPNAAPAIPEAALPGAAPAASPTPPVPPTALAAPPASVRSMTADAAILMNARTGEVLYEKNGDKREYPASMTKMMTCILSVESGRADLAVTITPFAADVETTRVRPGEQARLRDLTRQMMLISDNGAALAIAETLGGSEAQFAAMMNRKAREIGAFHTHFVNPNGMPDANHYSTAHDIALIAAYGLRNPEFRKIVGTKASTIYYLQPAGYKTYCENTNALLYSYPGCTGLKTGWTRAAGGCLAASAVRGDTELIAVVMHSDDEDTRASEAAALLDYGFSALAEGGKQERS</sequence>
<dbReference type="PANTHER" id="PTHR21581">
    <property type="entry name" value="D-ALANYL-D-ALANINE CARBOXYPEPTIDASE"/>
    <property type="match status" value="1"/>
</dbReference>
<evidence type="ECO:0000256" key="10">
    <source>
        <dbReference type="SAM" id="MobiDB-lite"/>
    </source>
</evidence>
<dbReference type="PANTHER" id="PTHR21581:SF6">
    <property type="entry name" value="TRAFFICKING PROTEIN PARTICLE COMPLEX SUBUNIT 12"/>
    <property type="match status" value="1"/>
</dbReference>
<evidence type="ECO:0000256" key="5">
    <source>
        <dbReference type="ARBA" id="ARBA00022984"/>
    </source>
</evidence>
<evidence type="ECO:0000256" key="1">
    <source>
        <dbReference type="ARBA" id="ARBA00007164"/>
    </source>
</evidence>
<dbReference type="Gene3D" id="3.40.710.10">
    <property type="entry name" value="DD-peptidase/beta-lactamase superfamily"/>
    <property type="match status" value="1"/>
</dbReference>
<keyword evidence="3 12" id="KW-0378">Hydrolase</keyword>
<feature type="active site" evidence="7">
    <location>
        <position position="212"/>
    </location>
</feature>
<evidence type="ECO:0000313" key="13">
    <source>
        <dbReference type="Proteomes" id="UP000011124"/>
    </source>
</evidence>
<reference evidence="12 13" key="1">
    <citation type="submission" date="2011-04" db="EMBL/GenBank/DDBJ databases">
        <title>The complete genome of Selenomonas sputigena DSM 20758.</title>
        <authorList>
            <consortium name="US DOE Joint Genome Institute (JGI-PGF)"/>
            <person name="Lucas S."/>
            <person name="Copeland A."/>
            <person name="Lapidus A."/>
            <person name="Bruce D."/>
            <person name="Goodwin L."/>
            <person name="Pitluck S."/>
            <person name="Peters L."/>
            <person name="Kyrpides N."/>
            <person name="Mavromatis K."/>
            <person name="Ivanova N."/>
            <person name="Ovchinnikova G."/>
            <person name="Teshima H."/>
            <person name="Detter J.C."/>
            <person name="Tapia R."/>
            <person name="Han C."/>
            <person name="Land M."/>
            <person name="Hauser L."/>
            <person name="Markowitz V."/>
            <person name="Cheng J.-F."/>
            <person name="Hugenholtz P."/>
            <person name="Woyke T."/>
            <person name="Wu D."/>
            <person name="Gronow S."/>
            <person name="Wellnitz S."/>
            <person name="Schneider S."/>
            <person name="Klenk H.-P."/>
            <person name="Eisen J.A."/>
        </authorList>
    </citation>
    <scope>NUCLEOTIDE SEQUENCE [LARGE SCALE GENOMIC DNA]</scope>
    <source>
        <strain evidence="13">ATCC 35185 / DSM 20758 / VPI D19B-28</strain>
    </source>
</reference>
<feature type="active site" description="Acyl-ester intermediate" evidence="7">
    <location>
        <position position="159"/>
    </location>
</feature>
<evidence type="ECO:0000256" key="9">
    <source>
        <dbReference type="RuleBase" id="RU004016"/>
    </source>
</evidence>
<dbReference type="EC" id="3.4.16.4" evidence="12"/>
<keyword evidence="13" id="KW-1185">Reference proteome</keyword>
<evidence type="ECO:0000256" key="4">
    <source>
        <dbReference type="ARBA" id="ARBA00022960"/>
    </source>
</evidence>
<feature type="domain" description="Peptidase S11 D-alanyl-D-alanine carboxypeptidase A N-terminal" evidence="11">
    <location>
        <begin position="126"/>
        <end position="349"/>
    </location>
</feature>
<dbReference type="InterPro" id="IPR001967">
    <property type="entry name" value="Peptidase_S11_N"/>
</dbReference>
<evidence type="ECO:0000256" key="7">
    <source>
        <dbReference type="PIRSR" id="PIRSR618044-1"/>
    </source>
</evidence>
<dbReference type="OrthoDB" id="9791132at2"/>
<dbReference type="MEROPS" id="S11.004"/>
<dbReference type="Proteomes" id="UP000011124">
    <property type="component" value="Chromosome"/>
</dbReference>
<feature type="active site" description="Proton acceptor" evidence="7">
    <location>
        <position position="162"/>
    </location>
</feature>
<dbReference type="RefSeq" id="WP_013740583.1">
    <property type="nucleotide sequence ID" value="NC_015437.1"/>
</dbReference>
<evidence type="ECO:0000259" key="11">
    <source>
        <dbReference type="Pfam" id="PF00768"/>
    </source>
</evidence>
<evidence type="ECO:0000256" key="6">
    <source>
        <dbReference type="ARBA" id="ARBA00023316"/>
    </source>
</evidence>
<dbReference type="EMBL" id="CP002637">
    <property type="protein sequence ID" value="AEB99418.1"/>
    <property type="molecule type" value="Genomic_DNA"/>
</dbReference>
<name>F4EYL1_SELS3</name>
<organism evidence="12 13">
    <name type="scientific">Selenomonas sputigena (strain ATCC 35185 / DSM 20758 / CCUG 44933 / VPI D19B-28)</name>
    <dbReference type="NCBI Taxonomy" id="546271"/>
    <lineage>
        <taxon>Bacteria</taxon>
        <taxon>Bacillati</taxon>
        <taxon>Bacillota</taxon>
        <taxon>Negativicutes</taxon>
        <taxon>Selenomonadales</taxon>
        <taxon>Selenomonadaceae</taxon>
        <taxon>Selenomonas</taxon>
    </lineage>
</organism>
<accession>F4EYL1</accession>
<dbReference type="PRINTS" id="PR00725">
    <property type="entry name" value="DADACBPTASE1"/>
</dbReference>
<dbReference type="InterPro" id="IPR012338">
    <property type="entry name" value="Beta-lactam/transpept-like"/>
</dbReference>
<dbReference type="SUPFAM" id="SSF56601">
    <property type="entry name" value="beta-lactamase/transpeptidase-like"/>
    <property type="match status" value="1"/>
</dbReference>
<gene>
    <name evidence="12" type="ordered locus">Selsp_0446</name>
</gene>
<dbReference type="GO" id="GO:0009002">
    <property type="term" value="F:serine-type D-Ala-D-Ala carboxypeptidase activity"/>
    <property type="evidence" value="ECO:0007669"/>
    <property type="project" value="UniProtKB-EC"/>
</dbReference>
<dbReference type="AlphaFoldDB" id="F4EYL1"/>
<keyword evidence="2" id="KW-0732">Signal</keyword>
<dbReference type="GO" id="GO:0009252">
    <property type="term" value="P:peptidoglycan biosynthetic process"/>
    <property type="evidence" value="ECO:0007669"/>
    <property type="project" value="UniProtKB-KW"/>
</dbReference>
<dbReference type="GO" id="GO:0071555">
    <property type="term" value="P:cell wall organization"/>
    <property type="evidence" value="ECO:0007669"/>
    <property type="project" value="UniProtKB-KW"/>
</dbReference>